<dbReference type="Gene3D" id="3.40.50.150">
    <property type="entry name" value="Vaccinia Virus protein VP39"/>
    <property type="match status" value="1"/>
</dbReference>
<evidence type="ECO:0000259" key="1">
    <source>
        <dbReference type="Pfam" id="PF08241"/>
    </source>
</evidence>
<dbReference type="PANTHER" id="PTHR43591">
    <property type="entry name" value="METHYLTRANSFERASE"/>
    <property type="match status" value="1"/>
</dbReference>
<organism evidence="2">
    <name type="scientific">hydrothermal vent metagenome</name>
    <dbReference type="NCBI Taxonomy" id="652676"/>
    <lineage>
        <taxon>unclassified sequences</taxon>
        <taxon>metagenomes</taxon>
        <taxon>ecological metagenomes</taxon>
    </lineage>
</organism>
<dbReference type="InterPro" id="IPR013216">
    <property type="entry name" value="Methyltransf_11"/>
</dbReference>
<dbReference type="EMBL" id="UOFF01000356">
    <property type="protein sequence ID" value="VAW57216.1"/>
    <property type="molecule type" value="Genomic_DNA"/>
</dbReference>
<name>A0A3B0XLK5_9ZZZZ</name>
<accession>A0A3B0XLK5</accession>
<evidence type="ECO:0000313" key="2">
    <source>
        <dbReference type="EMBL" id="VAW57216.1"/>
    </source>
</evidence>
<protein>
    <submittedName>
        <fullName evidence="2">Probable phosphatidylethanolamine N-methyltransferase</fullName>
    </submittedName>
</protein>
<keyword evidence="2" id="KW-0489">Methyltransferase</keyword>
<dbReference type="GO" id="GO:0032259">
    <property type="term" value="P:methylation"/>
    <property type="evidence" value="ECO:0007669"/>
    <property type="project" value="UniProtKB-KW"/>
</dbReference>
<dbReference type="Pfam" id="PF08241">
    <property type="entry name" value="Methyltransf_11"/>
    <property type="match status" value="1"/>
</dbReference>
<feature type="domain" description="Methyltransferase type 11" evidence="1">
    <location>
        <begin position="45"/>
        <end position="137"/>
    </location>
</feature>
<sequence length="206" mass="23217">MGLKFSYTLLAPIYDAIVASATQTMRVTSIQRLNQSTPQNVLINGIGTGLDIPFLPEQNTYTATDLTPAMLKVCQTRVTQQPSLNIELHTADVMKLPFEDEQFDIVLMNLILAVVPDPLLALQEASRVIKPGGKIYIMDKFIKPKRIALVRRLLNVVMRHIATRTDVVFENLLQQCPSLILEKDEPAMMNGWFRLIDLKKTAQINK</sequence>
<gene>
    <name evidence="2" type="ORF">MNBD_GAMMA07-17</name>
</gene>
<proteinExistence type="predicted"/>
<dbReference type="AlphaFoldDB" id="A0A3B0XLK5"/>
<keyword evidence="2" id="KW-0808">Transferase</keyword>
<dbReference type="InterPro" id="IPR029063">
    <property type="entry name" value="SAM-dependent_MTases_sf"/>
</dbReference>
<reference evidence="2" key="1">
    <citation type="submission" date="2018-06" db="EMBL/GenBank/DDBJ databases">
        <authorList>
            <person name="Zhirakovskaya E."/>
        </authorList>
    </citation>
    <scope>NUCLEOTIDE SEQUENCE</scope>
</reference>
<dbReference type="SUPFAM" id="SSF53335">
    <property type="entry name" value="S-adenosyl-L-methionine-dependent methyltransferases"/>
    <property type="match status" value="1"/>
</dbReference>
<dbReference type="CDD" id="cd02440">
    <property type="entry name" value="AdoMet_MTases"/>
    <property type="match status" value="1"/>
</dbReference>
<dbReference type="GO" id="GO:0008757">
    <property type="term" value="F:S-adenosylmethionine-dependent methyltransferase activity"/>
    <property type="evidence" value="ECO:0007669"/>
    <property type="project" value="InterPro"/>
</dbReference>